<organism evidence="1 2">
    <name type="scientific">Polyangium mundeleinium</name>
    <dbReference type="NCBI Taxonomy" id="2995306"/>
    <lineage>
        <taxon>Bacteria</taxon>
        <taxon>Pseudomonadati</taxon>
        <taxon>Myxococcota</taxon>
        <taxon>Polyangia</taxon>
        <taxon>Polyangiales</taxon>
        <taxon>Polyangiaceae</taxon>
        <taxon>Polyangium</taxon>
    </lineage>
</organism>
<dbReference type="Proteomes" id="UP001221411">
    <property type="component" value="Unassembled WGS sequence"/>
</dbReference>
<comment type="caution">
    <text evidence="1">The sequence shown here is derived from an EMBL/GenBank/DDBJ whole genome shotgun (WGS) entry which is preliminary data.</text>
</comment>
<sequence>MMGRDEMRKWLGLFGAVFLAGCGAEAEGTAPLGCAATAAEGIAVASTDGAGGSGYTLGYAPHAMAGCLLVYVHPDGSLRARDLARGTEETLAAAAEAPRRPTAFGGVVAWEAVEAGRRVVRVRAEGATRTVTGAFDHAGEPRAAGDGVAFTGWLSADEAGDTDVFLYAPGKPSAEVVASGPGQQRFPDVSGTHVAYTDFAEDVDGRFDENATDAADVVVMERGTGRTTRRARPGKQAFPLLGADERVVYLEWGPLHPEPKFSAYTLVVGGVREDGEADVSVVDIETAQPYVRPTARGAWIEWVQWRSGGPATLHRQPADLAAEATVVAGLEGGELHAPVAGEGMTVVAARGVGGAMVIRAAAR</sequence>
<protein>
    <recommendedName>
        <fullName evidence="3">Lipoprotein</fullName>
    </recommendedName>
</protein>
<dbReference type="RefSeq" id="WP_271925964.1">
    <property type="nucleotide sequence ID" value="NZ_JAQNDO010000001.1"/>
</dbReference>
<name>A0ABT5F074_9BACT</name>
<proteinExistence type="predicted"/>
<gene>
    <name evidence="1" type="ORF">POL67_39500</name>
</gene>
<evidence type="ECO:0008006" key="3">
    <source>
        <dbReference type="Google" id="ProtNLM"/>
    </source>
</evidence>
<dbReference type="EMBL" id="JAQNDO010000001">
    <property type="protein sequence ID" value="MDC0747484.1"/>
    <property type="molecule type" value="Genomic_DNA"/>
</dbReference>
<keyword evidence="2" id="KW-1185">Reference proteome</keyword>
<dbReference type="PROSITE" id="PS51257">
    <property type="entry name" value="PROKAR_LIPOPROTEIN"/>
    <property type="match status" value="1"/>
</dbReference>
<evidence type="ECO:0000313" key="1">
    <source>
        <dbReference type="EMBL" id="MDC0747484.1"/>
    </source>
</evidence>
<evidence type="ECO:0000313" key="2">
    <source>
        <dbReference type="Proteomes" id="UP001221411"/>
    </source>
</evidence>
<accession>A0ABT5F074</accession>
<reference evidence="1 2" key="1">
    <citation type="submission" date="2022-11" db="EMBL/GenBank/DDBJ databases">
        <title>Minimal conservation of predation-associated metabolite biosynthetic gene clusters underscores biosynthetic potential of Myxococcota including descriptions for ten novel species: Archangium lansinium sp. nov., Myxococcus landrumus sp. nov., Nannocystis bai.</title>
        <authorList>
            <person name="Ahearne A."/>
            <person name="Stevens C."/>
            <person name="Dowd S."/>
        </authorList>
    </citation>
    <scope>NUCLEOTIDE SEQUENCE [LARGE SCALE GENOMIC DNA]</scope>
    <source>
        <strain evidence="1 2">RJM3</strain>
    </source>
</reference>